<name>A0A6P6XZD0_DERPT</name>
<proteinExistence type="predicted"/>
<organism evidence="1 2">
    <name type="scientific">Dermatophagoides pteronyssinus</name>
    <name type="common">European house dust mite</name>
    <dbReference type="NCBI Taxonomy" id="6956"/>
    <lineage>
        <taxon>Eukaryota</taxon>
        <taxon>Metazoa</taxon>
        <taxon>Ecdysozoa</taxon>
        <taxon>Arthropoda</taxon>
        <taxon>Chelicerata</taxon>
        <taxon>Arachnida</taxon>
        <taxon>Acari</taxon>
        <taxon>Acariformes</taxon>
        <taxon>Sarcoptiformes</taxon>
        <taxon>Astigmata</taxon>
        <taxon>Psoroptidia</taxon>
        <taxon>Analgoidea</taxon>
        <taxon>Pyroglyphidae</taxon>
        <taxon>Dermatophagoidinae</taxon>
        <taxon>Dermatophagoides</taxon>
    </lineage>
</organism>
<gene>
    <name evidence="2" type="primary">LOC113792536</name>
</gene>
<keyword evidence="1" id="KW-1185">Reference proteome</keyword>
<protein>
    <submittedName>
        <fullName evidence="2">Uncharacterized protein LOC113792536</fullName>
    </submittedName>
</protein>
<sequence length="182" mass="20871">MNSQNIFENSTNAAIIPLITFDDDDNQLENNRNAADIPLIIFDDDDDQSANNNNAADIPLIIFDDEHDNQHENIDDQIDNELPIDDESILNQFDPLPPHDEDDLPWEFHWHDFMEFARIVGDDVWFFNADDEIMLMEDDEEEIFINVNDALLFLDDLDSDEEFTTSGYCSGSQSSGSSDISF</sequence>
<accession>A0A6P6XZD0</accession>
<dbReference type="InParanoid" id="A0A6P6XZD0"/>
<evidence type="ECO:0000313" key="2">
    <source>
        <dbReference type="RefSeq" id="XP_027198236.1"/>
    </source>
</evidence>
<evidence type="ECO:0000313" key="1">
    <source>
        <dbReference type="Proteomes" id="UP000515146"/>
    </source>
</evidence>
<dbReference type="KEGG" id="dpte:113792536"/>
<dbReference type="RefSeq" id="XP_027198236.1">
    <property type="nucleotide sequence ID" value="XM_027342435.1"/>
</dbReference>
<dbReference type="Proteomes" id="UP000515146">
    <property type="component" value="Unplaced"/>
</dbReference>
<dbReference type="AlphaFoldDB" id="A0A6P6XZD0"/>
<reference evidence="2" key="1">
    <citation type="submission" date="2025-08" db="UniProtKB">
        <authorList>
            <consortium name="RefSeq"/>
        </authorList>
    </citation>
    <scope>IDENTIFICATION</scope>
    <source>
        <strain evidence="2">Airmid</strain>
    </source>
</reference>